<evidence type="ECO:0000256" key="1">
    <source>
        <dbReference type="ARBA" id="ARBA00004141"/>
    </source>
</evidence>
<dbReference type="EMBL" id="CAJPEV010001971">
    <property type="protein sequence ID" value="CAG0895126.1"/>
    <property type="molecule type" value="Genomic_DNA"/>
</dbReference>
<keyword evidence="4 5" id="KW-0472">Membrane</keyword>
<evidence type="ECO:0000313" key="8">
    <source>
        <dbReference type="Proteomes" id="UP000677054"/>
    </source>
</evidence>
<feature type="transmembrane region" description="Helical" evidence="5">
    <location>
        <begin position="201"/>
        <end position="223"/>
    </location>
</feature>
<feature type="transmembrane region" description="Helical" evidence="5">
    <location>
        <begin position="149"/>
        <end position="167"/>
    </location>
</feature>
<feature type="transmembrane region" description="Helical" evidence="5">
    <location>
        <begin position="121"/>
        <end position="143"/>
    </location>
</feature>
<sequence>MKIDPVGSFRKRLAPFQFVFELDSPMSKVNSDESVRILIQSRLYPRIRIRAVTPVIKMILCMWIPSDVLDRDASGSILVEDYSEDSRPCCPWPPNRQGIRKGIQKRIPITKWLPQYNLKYLVCDIIAGLTVGLTILPQGLAYAKIANLPVQYGLYSGFIGCFVYLFFGSVKDVTVGPTAIICLVLGQFVNSHAFGDQYVEYAILLCFLTGIVELILGITRLAYLKRLLPLLASSSLQYFQPDRERLGGKVPGRGAEYLRKYNLNRNLP</sequence>
<evidence type="ECO:0000256" key="4">
    <source>
        <dbReference type="ARBA" id="ARBA00023136"/>
    </source>
</evidence>
<keyword evidence="3 5" id="KW-1133">Transmembrane helix</keyword>
<evidence type="ECO:0000256" key="2">
    <source>
        <dbReference type="ARBA" id="ARBA00022692"/>
    </source>
</evidence>
<keyword evidence="8" id="KW-1185">Reference proteome</keyword>
<dbReference type="Pfam" id="PF00916">
    <property type="entry name" value="Sulfate_transp"/>
    <property type="match status" value="1"/>
</dbReference>
<dbReference type="OrthoDB" id="288203at2759"/>
<reference evidence="7" key="1">
    <citation type="submission" date="2020-11" db="EMBL/GenBank/DDBJ databases">
        <authorList>
            <person name="Tran Van P."/>
        </authorList>
    </citation>
    <scope>NUCLEOTIDE SEQUENCE</scope>
</reference>
<dbReference type="AlphaFoldDB" id="A0A7R8XM52"/>
<protein>
    <recommendedName>
        <fullName evidence="6">SLC26A/SulP transporter domain-containing protein</fullName>
    </recommendedName>
</protein>
<comment type="subcellular location">
    <subcellularLocation>
        <location evidence="1">Membrane</location>
        <topology evidence="1">Multi-pass membrane protein</topology>
    </subcellularLocation>
</comment>
<dbReference type="Proteomes" id="UP000677054">
    <property type="component" value="Unassembled WGS sequence"/>
</dbReference>
<evidence type="ECO:0000256" key="3">
    <source>
        <dbReference type="ARBA" id="ARBA00022989"/>
    </source>
</evidence>
<keyword evidence="2 5" id="KW-0812">Transmembrane</keyword>
<organism evidence="7">
    <name type="scientific">Darwinula stevensoni</name>
    <dbReference type="NCBI Taxonomy" id="69355"/>
    <lineage>
        <taxon>Eukaryota</taxon>
        <taxon>Metazoa</taxon>
        <taxon>Ecdysozoa</taxon>
        <taxon>Arthropoda</taxon>
        <taxon>Crustacea</taxon>
        <taxon>Oligostraca</taxon>
        <taxon>Ostracoda</taxon>
        <taxon>Podocopa</taxon>
        <taxon>Podocopida</taxon>
        <taxon>Darwinulocopina</taxon>
        <taxon>Darwinuloidea</taxon>
        <taxon>Darwinulidae</taxon>
        <taxon>Darwinula</taxon>
    </lineage>
</organism>
<dbReference type="EMBL" id="LR901488">
    <property type="protein sequence ID" value="CAD7248733.1"/>
    <property type="molecule type" value="Genomic_DNA"/>
</dbReference>
<evidence type="ECO:0000256" key="5">
    <source>
        <dbReference type="SAM" id="Phobius"/>
    </source>
</evidence>
<evidence type="ECO:0000313" key="7">
    <source>
        <dbReference type="EMBL" id="CAD7248733.1"/>
    </source>
</evidence>
<dbReference type="GO" id="GO:0016020">
    <property type="term" value="C:membrane"/>
    <property type="evidence" value="ECO:0007669"/>
    <property type="project" value="UniProtKB-SubCell"/>
</dbReference>
<feature type="domain" description="SLC26A/SulP transporter" evidence="6">
    <location>
        <begin position="123"/>
        <end position="229"/>
    </location>
</feature>
<dbReference type="InterPro" id="IPR018045">
    <property type="entry name" value="S04_transporter_CS"/>
</dbReference>
<name>A0A7R8XM52_9CRUS</name>
<accession>A0A7R8XM52</accession>
<dbReference type="PROSITE" id="PS01130">
    <property type="entry name" value="SLC26A"/>
    <property type="match status" value="1"/>
</dbReference>
<gene>
    <name evidence="7" type="ORF">DSTB1V02_LOCUS8542</name>
</gene>
<proteinExistence type="predicted"/>
<dbReference type="InterPro" id="IPR011547">
    <property type="entry name" value="SLC26A/SulP_dom"/>
</dbReference>
<dbReference type="GO" id="GO:0008271">
    <property type="term" value="F:secondary active sulfate transmembrane transporter activity"/>
    <property type="evidence" value="ECO:0007669"/>
    <property type="project" value="InterPro"/>
</dbReference>
<dbReference type="PANTHER" id="PTHR11814">
    <property type="entry name" value="SULFATE TRANSPORTER"/>
    <property type="match status" value="1"/>
</dbReference>
<evidence type="ECO:0000259" key="6">
    <source>
        <dbReference type="Pfam" id="PF00916"/>
    </source>
</evidence>
<dbReference type="InterPro" id="IPR001902">
    <property type="entry name" value="SLC26A/SulP_fam"/>
</dbReference>